<sequence>MCVEEYVGRTRWPLRIRIKEHLDEPEKLRKFTLLRDQRMQHHPNEGVMVSVKILSREDNISARKTREALWIAAREPKITGRTNARRLQGARDRRVKIPKRD</sequence>
<evidence type="ECO:0000313" key="3">
    <source>
        <dbReference type="WBParaSite" id="HCON_00147320-00001"/>
    </source>
</evidence>
<accession>A0A7I4YWE8</accession>
<evidence type="ECO:0000313" key="2">
    <source>
        <dbReference type="Proteomes" id="UP000025227"/>
    </source>
</evidence>
<evidence type="ECO:0000256" key="1">
    <source>
        <dbReference type="SAM" id="MobiDB-lite"/>
    </source>
</evidence>
<feature type="region of interest" description="Disordered" evidence="1">
    <location>
        <begin position="81"/>
        <end position="101"/>
    </location>
</feature>
<reference evidence="3" key="1">
    <citation type="submission" date="2020-12" db="UniProtKB">
        <authorList>
            <consortium name="WormBaseParasite"/>
        </authorList>
    </citation>
    <scope>IDENTIFICATION</scope>
    <source>
        <strain evidence="3">MHco3</strain>
    </source>
</reference>
<dbReference type="Proteomes" id="UP000025227">
    <property type="component" value="Unplaced"/>
</dbReference>
<dbReference type="AlphaFoldDB" id="A0A7I4YWE8"/>
<dbReference type="OrthoDB" id="5849335at2759"/>
<keyword evidence="2" id="KW-1185">Reference proteome</keyword>
<dbReference type="WBParaSite" id="HCON_00147320-00001">
    <property type="protein sequence ID" value="HCON_00147320-00001"/>
    <property type="gene ID" value="HCON_00147320"/>
</dbReference>
<organism evidence="2 3">
    <name type="scientific">Haemonchus contortus</name>
    <name type="common">Barber pole worm</name>
    <dbReference type="NCBI Taxonomy" id="6289"/>
    <lineage>
        <taxon>Eukaryota</taxon>
        <taxon>Metazoa</taxon>
        <taxon>Ecdysozoa</taxon>
        <taxon>Nematoda</taxon>
        <taxon>Chromadorea</taxon>
        <taxon>Rhabditida</taxon>
        <taxon>Rhabditina</taxon>
        <taxon>Rhabditomorpha</taxon>
        <taxon>Strongyloidea</taxon>
        <taxon>Trichostrongylidae</taxon>
        <taxon>Haemonchus</taxon>
    </lineage>
</organism>
<name>A0A7I4YWE8_HAECO</name>
<protein>
    <submittedName>
        <fullName evidence="3">Uncharacterized protein</fullName>
    </submittedName>
</protein>
<proteinExistence type="predicted"/>